<feature type="region of interest" description="Disordered" evidence="7">
    <location>
        <begin position="1415"/>
        <end position="1443"/>
    </location>
</feature>
<feature type="region of interest" description="Disordered" evidence="7">
    <location>
        <begin position="1607"/>
        <end position="1669"/>
    </location>
</feature>
<reference evidence="10 11" key="1">
    <citation type="submission" date="2018-06" db="EMBL/GenBank/DDBJ databases">
        <title>Genome Sequence of the Brown Rot Fungal Pathogen Monilinia fructigena.</title>
        <authorList>
            <person name="Landi L."/>
            <person name="De Miccolis Angelini R.M."/>
            <person name="Pollastro S."/>
            <person name="Abate D."/>
            <person name="Faretra F."/>
            <person name="Romanazzi G."/>
        </authorList>
    </citation>
    <scope>NUCLEOTIDE SEQUENCE [LARGE SCALE GENOMIC DNA]</scope>
    <source>
        <strain evidence="10 11">Mfrg269</strain>
    </source>
</reference>
<accession>A0A395ITA4</accession>
<feature type="compositionally biased region" description="Low complexity" evidence="7">
    <location>
        <begin position="2020"/>
        <end position="2034"/>
    </location>
</feature>
<evidence type="ECO:0000256" key="7">
    <source>
        <dbReference type="SAM" id="MobiDB-lite"/>
    </source>
</evidence>
<comment type="caution">
    <text evidence="10">The sequence shown here is derived from an EMBL/GenBank/DDBJ whole genome shotgun (WGS) entry which is preliminary data.</text>
</comment>
<organism evidence="10 11">
    <name type="scientific">Monilinia fructigena</name>
    <dbReference type="NCBI Taxonomy" id="38457"/>
    <lineage>
        <taxon>Eukaryota</taxon>
        <taxon>Fungi</taxon>
        <taxon>Dikarya</taxon>
        <taxon>Ascomycota</taxon>
        <taxon>Pezizomycotina</taxon>
        <taxon>Leotiomycetes</taxon>
        <taxon>Helotiales</taxon>
        <taxon>Sclerotiniaceae</taxon>
        <taxon>Monilinia</taxon>
    </lineage>
</organism>
<feature type="region of interest" description="Disordered" evidence="7">
    <location>
        <begin position="2133"/>
        <end position="2156"/>
    </location>
</feature>
<dbReference type="EMBL" id="QKRW01000020">
    <property type="protein sequence ID" value="RAL63296.1"/>
    <property type="molecule type" value="Genomic_DNA"/>
</dbReference>
<feature type="compositionally biased region" description="Acidic residues" evidence="7">
    <location>
        <begin position="1646"/>
        <end position="1667"/>
    </location>
</feature>
<gene>
    <name evidence="10" type="ORF">DID88_004372</name>
</gene>
<feature type="compositionally biased region" description="Polar residues" evidence="7">
    <location>
        <begin position="1619"/>
        <end position="1645"/>
    </location>
</feature>
<evidence type="ECO:0000256" key="3">
    <source>
        <dbReference type="ARBA" id="ARBA00022454"/>
    </source>
</evidence>
<dbReference type="PANTHER" id="PTHR22928">
    <property type="entry name" value="TELOMERE-ASSOCIATED PROTEIN RIF1"/>
    <property type="match status" value="1"/>
</dbReference>
<evidence type="ECO:0000313" key="10">
    <source>
        <dbReference type="EMBL" id="RAL63296.1"/>
    </source>
</evidence>
<dbReference type="InterPro" id="IPR022031">
    <property type="entry name" value="Rif1_N"/>
</dbReference>
<protein>
    <recommendedName>
        <fullName evidence="9">Telomere-associated protein Rif1 N-terminal domain-containing protein</fullName>
    </recommendedName>
</protein>
<feature type="transmembrane region" description="Helical" evidence="8">
    <location>
        <begin position="337"/>
        <end position="361"/>
    </location>
</feature>
<evidence type="ECO:0000256" key="8">
    <source>
        <dbReference type="SAM" id="Phobius"/>
    </source>
</evidence>
<feature type="domain" description="Telomere-associated protein Rif1 N-terminal" evidence="9">
    <location>
        <begin position="692"/>
        <end position="777"/>
    </location>
</feature>
<feature type="compositionally biased region" description="Basic and acidic residues" evidence="7">
    <location>
        <begin position="1416"/>
        <end position="1430"/>
    </location>
</feature>
<dbReference type="PANTHER" id="PTHR22928:SF3">
    <property type="entry name" value="TELOMERE-ASSOCIATED PROTEIN RIF1"/>
    <property type="match status" value="1"/>
</dbReference>
<dbReference type="Pfam" id="PF12231">
    <property type="entry name" value="Rif1_N"/>
    <property type="match status" value="2"/>
</dbReference>
<keyword evidence="3" id="KW-0158">Chromosome</keyword>
<dbReference type="GO" id="GO:0140445">
    <property type="term" value="C:chromosome, telomeric repeat region"/>
    <property type="evidence" value="ECO:0007669"/>
    <property type="project" value="TreeGrafter"/>
</dbReference>
<feature type="compositionally biased region" description="Low complexity" evidence="7">
    <location>
        <begin position="1493"/>
        <end position="1503"/>
    </location>
</feature>
<keyword evidence="8" id="KW-0812">Transmembrane</keyword>
<sequence>MASNARWPILHAKKRNVDELDLTLHADGLMDLCKLAFIFEKACDFWCGYTMADLQSFCTSNHSSHKLDIWLRYQPELQDEEYTAHAYGSLGWNYGTGATVAEIPSQGEIYQGLTENVTVFQDQPNNKMVFVFTEYSSSISSSNAGLLGVYTDRTLEMNYSCSSHRVTSNGNGSSDGNITVQDIGPLSVTSFVSNGTTFFTDWPNHCPGIPRCAVVQAFEASDTDPWYYTCNITVGPTINDHRNVSFVSDKMAYIAARAIANTGYYIGYSPYNYQQTSSYPQKTVWGIPVNGNTSGIGTQIVAFGLSSISGAAAFNPLTFYSGTEAHTGLTLSVNHTYLFSLIVFLIPAVQFFMCFGIAVWANRVVVQDDTYIGMSLLLRPIADALYEVSEGRDNKALRDEKRRIMVSCSPVVMVPPSSASAKSIIPEPRPPTSAELDVSEPRKPWYRVFLSSKEILPQKPEIITPDSSADLTSTPTTTKKKVGWSEKYDYKDPPKIITDKKILFTQALSPLTPSAERKATKSISEATPCAWLYTPHRPFRRMLESISKQLAGQDRSSRLDAYMTLSGALKACDNVPDRKALSDKMDLILQFIKRDINAKHESGALDIQLTKEALVLTSSFLHKKSISDMLTPDFSCLFSGLCLEEIRKSWIDKGDRKALDVHYCTAKILSKNNDCRESNEAVIQISGVPPLRFGEEAGLDLGTESKVSSKLMEIFKGVDGRDVKYGDFCAERLRKMVARKPPGPAPRIWAVVILFLRARPQQVEHWAFIKPWLDVIKPNATSAQLDVFWDSYIFELIGKSLTPTDYTENLASAEQDLSDACNILRGLFDSRTQRFWTSTRAMNDNHLTATELPGLDPRWLRKSAPRVFKVLSPIMELLYWEFAFPKSKISLLWENYTTSISSAAAKEVKTSNDTMACLAFLFGTLYRIWQKGPDGLHSPTPHRKDEANFFASFKVLVTTVISGLGVLPFTERLLSMGQQDSFIVVATPSHRPGKIKGEVRSPLHHLFLLLASPSPGSKYDLKFSEMAEAILTPFFEARRLSKGKMDLVKDLLEILPSDNIDFCGALWTILAKFATAAINFRDETVVTSSIHDTRPLGSEYRSVARILEVGIGLSPREPLEGWKDLFQALVISSTTYSGHGGRAIVVVEPISKALTSKWQPNNECCDNKAEYCQILVAQASYPKDRQALDAARKRLWGSATAGPKIHMFDSHESSICNLLGELEALLVRCPKALFAEAVVHLQDGIVCWIRDEEVKLHGASSLSGTVTSLWGKICSLLVSTTNDIPKFLNDLEPLLCSGLGSKCVSIANMTIEMWNVIFGSFKGDIQYPPQIKEVLSKLVPMADLPLSLLPESSEDQTPENHRQPLVFFDTQIDSIISSVNLPKSSKKASTSRTIQSSKQKLLGSSPQVVINVRNMELQKRSRETTPEPGKRKSRKKNSVAKLRHDNSQIQFEAIAGSSPLSEATYDSQLLTERQKEVRERQVEVAAMFPDIRSSPRLSSRPTPKNIDNEIELPPHLSSSKLCLDTLANSKRQSTPDTQVIENQDTFLASSPTPARSLLATKSISHQPSLLAVAVDSQSLPPICKAKDMEMPSSPPQAETRIDVPQNDQFEQSPLPPDSSIYQSTLPPTSSDEFNVTSFPTNFSDATNEDATSEDATSEDATSEDSTNEDAIINNLPETSAQIDLYDFDPGQTMSTYKSTPSYSGKGENLDLTIKLTSSEEQARDVSLQNIAIEHRASDLQEDQIIETTENLEVINDLVFPSTPRSQGRAARTQLAPNAPKDILLNAKISGIPSDGILDESEIFEDALTSPRALPPQIQESSEAVPVLDNTSSPLSDFDESSFMRLAKSVDRTARYQSLNITIAETPRIIQGSERRSPVRPVSQSSACQFLIPETPALQLTRKSDNDNIATEPTTDDSDADSIIIVTPRVACQVSPNTKSKSRKPRRQITPVKFKIENEDGDNTLAKKRKFDSAFEAGSEVPDSQEALRDVKSAPPSKMRRLQSVKTPEPAMIENVSPPRSAQSQQPTQFHQSQRATRRSTRSSQAKINLKNTSSMSGSRNLSSAPGGVEANSSIVAIDLPTAKTPSNEALDETTLGETELGEQSSSPLDQSELDIMEETLLQSQIAEDMEIRSQQFTSDQQGEVEEPAEAAPTSQSIKEKLLSLIKDLKTAALSRREVDEIEDVFMDAKSKLYEAGKRGKRLADD</sequence>
<dbReference type="GO" id="GO:0000723">
    <property type="term" value="P:telomere maintenance"/>
    <property type="evidence" value="ECO:0007669"/>
    <property type="project" value="TreeGrafter"/>
</dbReference>
<name>A0A395ITA4_9HELO</name>
<evidence type="ECO:0000259" key="9">
    <source>
        <dbReference type="Pfam" id="PF12231"/>
    </source>
</evidence>
<keyword evidence="5" id="KW-0539">Nucleus</keyword>
<keyword evidence="6" id="KW-0131">Cell cycle</keyword>
<dbReference type="GO" id="GO:0005634">
    <property type="term" value="C:nucleus"/>
    <property type="evidence" value="ECO:0007669"/>
    <property type="project" value="UniProtKB-SubCell"/>
</dbReference>
<keyword evidence="11" id="KW-1185">Reference proteome</keyword>
<proteinExistence type="predicted"/>
<dbReference type="OrthoDB" id="5399929at2759"/>
<keyword evidence="4" id="KW-0779">Telomere</keyword>
<feature type="compositionally biased region" description="Low complexity" evidence="7">
    <location>
        <begin position="2092"/>
        <end position="2102"/>
    </location>
</feature>
<evidence type="ECO:0000256" key="4">
    <source>
        <dbReference type="ARBA" id="ARBA00022895"/>
    </source>
</evidence>
<feature type="region of interest" description="Disordered" evidence="7">
    <location>
        <begin position="1975"/>
        <end position="2110"/>
    </location>
</feature>
<dbReference type="Proteomes" id="UP000249056">
    <property type="component" value="Unassembled WGS sequence"/>
</dbReference>
<feature type="compositionally biased region" description="Polar residues" evidence="7">
    <location>
        <begin position="2049"/>
        <end position="2063"/>
    </location>
</feature>
<evidence type="ECO:0000256" key="5">
    <source>
        <dbReference type="ARBA" id="ARBA00023242"/>
    </source>
</evidence>
<feature type="region of interest" description="Disordered" evidence="7">
    <location>
        <begin position="1493"/>
        <end position="1512"/>
    </location>
</feature>
<comment type="subcellular location">
    <subcellularLocation>
        <location evidence="2">Chromosome</location>
        <location evidence="2">Telomere</location>
    </subcellularLocation>
    <subcellularLocation>
        <location evidence="1">Nucleus</location>
    </subcellularLocation>
</comment>
<keyword evidence="8" id="KW-0472">Membrane</keyword>
<keyword evidence="8" id="KW-1133">Transmembrane helix</keyword>
<feature type="domain" description="Telomere-associated protein Rif1 N-terminal" evidence="9">
    <location>
        <begin position="550"/>
        <end position="653"/>
    </location>
</feature>
<evidence type="ECO:0000313" key="11">
    <source>
        <dbReference type="Proteomes" id="UP000249056"/>
    </source>
</evidence>
<evidence type="ECO:0000256" key="6">
    <source>
        <dbReference type="ARBA" id="ARBA00023306"/>
    </source>
</evidence>
<evidence type="ECO:0000256" key="2">
    <source>
        <dbReference type="ARBA" id="ARBA00004574"/>
    </source>
</evidence>
<evidence type="ECO:0000256" key="1">
    <source>
        <dbReference type="ARBA" id="ARBA00004123"/>
    </source>
</evidence>